<dbReference type="RefSeq" id="XP_001879300.1">
    <property type="nucleotide sequence ID" value="XM_001879265.1"/>
</dbReference>
<gene>
    <name evidence="1" type="ORF">LACBIDRAFT_318254</name>
</gene>
<evidence type="ECO:0000313" key="2">
    <source>
        <dbReference type="Proteomes" id="UP000001194"/>
    </source>
</evidence>
<accession>B0D6A9</accession>
<reference evidence="1 2" key="1">
    <citation type="journal article" date="2008" name="Nature">
        <title>The genome of Laccaria bicolor provides insights into mycorrhizal symbiosis.</title>
        <authorList>
            <person name="Martin F."/>
            <person name="Aerts A."/>
            <person name="Ahren D."/>
            <person name="Brun A."/>
            <person name="Danchin E.G.J."/>
            <person name="Duchaussoy F."/>
            <person name="Gibon J."/>
            <person name="Kohler A."/>
            <person name="Lindquist E."/>
            <person name="Pereda V."/>
            <person name="Salamov A."/>
            <person name="Shapiro H.J."/>
            <person name="Wuyts J."/>
            <person name="Blaudez D."/>
            <person name="Buee M."/>
            <person name="Brokstein P."/>
            <person name="Canbaeck B."/>
            <person name="Cohen D."/>
            <person name="Courty P.E."/>
            <person name="Coutinho P.M."/>
            <person name="Delaruelle C."/>
            <person name="Detter J.C."/>
            <person name="Deveau A."/>
            <person name="DiFazio S."/>
            <person name="Duplessis S."/>
            <person name="Fraissinet-Tachet L."/>
            <person name="Lucic E."/>
            <person name="Frey-Klett P."/>
            <person name="Fourrey C."/>
            <person name="Feussner I."/>
            <person name="Gay G."/>
            <person name="Grimwood J."/>
            <person name="Hoegger P.J."/>
            <person name="Jain P."/>
            <person name="Kilaru S."/>
            <person name="Labbe J."/>
            <person name="Lin Y.C."/>
            <person name="Legue V."/>
            <person name="Le Tacon F."/>
            <person name="Marmeisse R."/>
            <person name="Melayah D."/>
            <person name="Montanini B."/>
            <person name="Muratet M."/>
            <person name="Nehls U."/>
            <person name="Niculita-Hirzel H."/>
            <person name="Oudot-Le Secq M.P."/>
            <person name="Peter M."/>
            <person name="Quesneville H."/>
            <person name="Rajashekar B."/>
            <person name="Reich M."/>
            <person name="Rouhier N."/>
            <person name="Schmutz J."/>
            <person name="Yin T."/>
            <person name="Chalot M."/>
            <person name="Henrissat B."/>
            <person name="Kuees U."/>
            <person name="Lucas S."/>
            <person name="Van de Peer Y."/>
            <person name="Podila G.K."/>
            <person name="Polle A."/>
            <person name="Pukkila P.J."/>
            <person name="Richardson P.M."/>
            <person name="Rouze P."/>
            <person name="Sanders I.R."/>
            <person name="Stajich J.E."/>
            <person name="Tunlid A."/>
            <person name="Tuskan G."/>
            <person name="Grigoriev I.V."/>
        </authorList>
    </citation>
    <scope>NUCLEOTIDE SEQUENCE [LARGE SCALE GENOMIC DNA]</scope>
    <source>
        <strain evidence="2">S238N-H82 / ATCC MYA-4686</strain>
    </source>
</reference>
<dbReference type="Proteomes" id="UP000001194">
    <property type="component" value="Unassembled WGS sequence"/>
</dbReference>
<dbReference type="EMBL" id="DS547098">
    <property type="protein sequence ID" value="EDR09915.1"/>
    <property type="molecule type" value="Genomic_DNA"/>
</dbReference>
<name>B0D6A9_LACBS</name>
<sequence>MKTEWKSLTVDGASRLTTPCHTKNLRKAISKTQRHACTYQDSLQLMHATKVIALRIAEALTLTSGGPIRLPTLANHLATSCRTCRSFDRAARFKEVVHTTPDREGWTHRGPTPVELLRYLWNKKRMHLRKFHQFKFGIEGL</sequence>
<proteinExistence type="predicted"/>
<dbReference type="AlphaFoldDB" id="B0D6A9"/>
<keyword evidence="2" id="KW-1185">Reference proteome</keyword>
<dbReference type="InParanoid" id="B0D6A9"/>
<organism evidence="2">
    <name type="scientific">Laccaria bicolor (strain S238N-H82 / ATCC MYA-4686)</name>
    <name type="common">Bicoloured deceiver</name>
    <name type="synonym">Laccaria laccata var. bicolor</name>
    <dbReference type="NCBI Taxonomy" id="486041"/>
    <lineage>
        <taxon>Eukaryota</taxon>
        <taxon>Fungi</taxon>
        <taxon>Dikarya</taxon>
        <taxon>Basidiomycota</taxon>
        <taxon>Agaricomycotina</taxon>
        <taxon>Agaricomycetes</taxon>
        <taxon>Agaricomycetidae</taxon>
        <taxon>Agaricales</taxon>
        <taxon>Agaricineae</taxon>
        <taxon>Hydnangiaceae</taxon>
        <taxon>Laccaria</taxon>
    </lineage>
</organism>
<evidence type="ECO:0000313" key="1">
    <source>
        <dbReference type="EMBL" id="EDR09915.1"/>
    </source>
</evidence>
<dbReference type="HOGENOM" id="CLU_1825608_0_0_1"/>
<protein>
    <submittedName>
        <fullName evidence="1">Predicted protein</fullName>
    </submittedName>
</protein>
<dbReference type="GeneID" id="6075172"/>
<dbReference type="KEGG" id="lbc:LACBIDRAFT_318254"/>